<dbReference type="GO" id="GO:0005960">
    <property type="term" value="C:glycine cleavage complex"/>
    <property type="evidence" value="ECO:0007669"/>
    <property type="project" value="InterPro"/>
</dbReference>
<comment type="caution">
    <text evidence="6">The sequence shown here is derived from an EMBL/GenBank/DDBJ whole genome shotgun (WGS) entry which is preliminary data.</text>
</comment>
<protein>
    <recommendedName>
        <fullName evidence="3">Glycine cleavage system H protein</fullName>
    </recommendedName>
</protein>
<dbReference type="HAMAP" id="MF_00272">
    <property type="entry name" value="GcvH"/>
    <property type="match status" value="1"/>
</dbReference>
<comment type="cofactor">
    <cofactor evidence="3">
        <name>(R)-lipoate</name>
        <dbReference type="ChEBI" id="CHEBI:83088"/>
    </cofactor>
    <text evidence="3">Binds 1 lipoyl cofactor covalently.</text>
</comment>
<dbReference type="InterPro" id="IPR002930">
    <property type="entry name" value="GCV_H"/>
</dbReference>
<dbReference type="AlphaFoldDB" id="A0A9D9IN94"/>
<feature type="modified residue" description="N6-lipoyllysine" evidence="3 4">
    <location>
        <position position="64"/>
    </location>
</feature>
<dbReference type="NCBIfam" id="NF002270">
    <property type="entry name" value="PRK01202.1"/>
    <property type="match status" value="1"/>
</dbReference>
<accession>A0A9D9IN94</accession>
<gene>
    <name evidence="3 6" type="primary">gcvH</name>
    <name evidence="6" type="ORF">IAB88_03580</name>
</gene>
<evidence type="ECO:0000256" key="1">
    <source>
        <dbReference type="ARBA" id="ARBA00009249"/>
    </source>
</evidence>
<evidence type="ECO:0000256" key="2">
    <source>
        <dbReference type="ARBA" id="ARBA00022823"/>
    </source>
</evidence>
<reference evidence="6" key="2">
    <citation type="journal article" date="2021" name="PeerJ">
        <title>Extensive microbial diversity within the chicken gut microbiome revealed by metagenomics and culture.</title>
        <authorList>
            <person name="Gilroy R."/>
            <person name="Ravi A."/>
            <person name="Getino M."/>
            <person name="Pursley I."/>
            <person name="Horton D.L."/>
            <person name="Alikhan N.F."/>
            <person name="Baker D."/>
            <person name="Gharbi K."/>
            <person name="Hall N."/>
            <person name="Watson M."/>
            <person name="Adriaenssens E.M."/>
            <person name="Foster-Nyarko E."/>
            <person name="Jarju S."/>
            <person name="Secka A."/>
            <person name="Antonio M."/>
            <person name="Oren A."/>
            <person name="Chaudhuri R.R."/>
            <person name="La Ragione R."/>
            <person name="Hildebrand F."/>
            <person name="Pallen M.J."/>
        </authorList>
    </citation>
    <scope>NUCLEOTIDE SEQUENCE</scope>
    <source>
        <strain evidence="6">6919</strain>
    </source>
</reference>
<dbReference type="NCBIfam" id="TIGR00527">
    <property type="entry name" value="gcvH"/>
    <property type="match status" value="1"/>
</dbReference>
<evidence type="ECO:0000313" key="7">
    <source>
        <dbReference type="Proteomes" id="UP000823598"/>
    </source>
</evidence>
<dbReference type="PROSITE" id="PS00189">
    <property type="entry name" value="LIPOYL"/>
    <property type="match status" value="1"/>
</dbReference>
<comment type="function">
    <text evidence="3">The glycine cleavage system catalyzes the degradation of glycine. The H protein shuttles the methylamine group of glycine from the P protein to the T protein.</text>
</comment>
<dbReference type="CDD" id="cd06848">
    <property type="entry name" value="GCS_H"/>
    <property type="match status" value="1"/>
</dbReference>
<sequence>MAKTIEGLYYSESHEWVKIEGEYGYVGITDYAQQAMGNIVYVDMPEEGDEFGAGEEFGAVESVKAASDLISPVSGVVEEINEALEDQPELINKDAYETWIMKVKLNDPSEIESLMDAAAYAGFCEKEQH</sequence>
<dbReference type="Gene3D" id="2.40.50.100">
    <property type="match status" value="1"/>
</dbReference>
<dbReference type="InterPro" id="IPR017453">
    <property type="entry name" value="GCV_H_sub"/>
</dbReference>
<dbReference type="InterPro" id="IPR033753">
    <property type="entry name" value="GCV_H/Fam206"/>
</dbReference>
<dbReference type="GO" id="GO:0009249">
    <property type="term" value="P:protein lipoylation"/>
    <property type="evidence" value="ECO:0007669"/>
    <property type="project" value="TreeGrafter"/>
</dbReference>
<dbReference type="PANTHER" id="PTHR11715">
    <property type="entry name" value="GLYCINE CLEAVAGE SYSTEM H PROTEIN"/>
    <property type="match status" value="1"/>
</dbReference>
<dbReference type="InterPro" id="IPR003016">
    <property type="entry name" value="2-oxoA_DH_lipoyl-BS"/>
</dbReference>
<feature type="domain" description="Lipoyl-binding" evidence="5">
    <location>
        <begin position="23"/>
        <end position="104"/>
    </location>
</feature>
<dbReference type="Proteomes" id="UP000823598">
    <property type="component" value="Unassembled WGS sequence"/>
</dbReference>
<evidence type="ECO:0000313" key="6">
    <source>
        <dbReference type="EMBL" id="MBO8476054.1"/>
    </source>
</evidence>
<name>A0A9D9IN94_9BACT</name>
<comment type="subunit">
    <text evidence="3">The glycine cleavage system is composed of four proteins: P, T, L and H.</text>
</comment>
<organism evidence="6 7">
    <name type="scientific">Candidatus Limisoma faecipullorum</name>
    <dbReference type="NCBI Taxonomy" id="2840854"/>
    <lineage>
        <taxon>Bacteria</taxon>
        <taxon>Pseudomonadati</taxon>
        <taxon>Bacteroidota</taxon>
        <taxon>Bacteroidia</taxon>
        <taxon>Bacteroidales</taxon>
        <taxon>Candidatus Limisoma</taxon>
    </lineage>
</organism>
<dbReference type="Pfam" id="PF01597">
    <property type="entry name" value="GCV_H"/>
    <property type="match status" value="1"/>
</dbReference>
<reference evidence="6" key="1">
    <citation type="submission" date="2020-10" db="EMBL/GenBank/DDBJ databases">
        <authorList>
            <person name="Gilroy R."/>
        </authorList>
    </citation>
    <scope>NUCLEOTIDE SEQUENCE</scope>
    <source>
        <strain evidence="6">6919</strain>
    </source>
</reference>
<proteinExistence type="inferred from homology"/>
<evidence type="ECO:0000259" key="5">
    <source>
        <dbReference type="PROSITE" id="PS50968"/>
    </source>
</evidence>
<dbReference type="EMBL" id="JADIMC010000043">
    <property type="protein sequence ID" value="MBO8476054.1"/>
    <property type="molecule type" value="Genomic_DNA"/>
</dbReference>
<dbReference type="SUPFAM" id="SSF51230">
    <property type="entry name" value="Single hybrid motif"/>
    <property type="match status" value="1"/>
</dbReference>
<dbReference type="PROSITE" id="PS50968">
    <property type="entry name" value="BIOTINYL_LIPOYL"/>
    <property type="match status" value="1"/>
</dbReference>
<dbReference type="GO" id="GO:0019464">
    <property type="term" value="P:glycine decarboxylation via glycine cleavage system"/>
    <property type="evidence" value="ECO:0007669"/>
    <property type="project" value="UniProtKB-UniRule"/>
</dbReference>
<dbReference type="InterPro" id="IPR000089">
    <property type="entry name" value="Biotin_lipoyl"/>
</dbReference>
<dbReference type="InterPro" id="IPR011053">
    <property type="entry name" value="Single_hybrid_motif"/>
</dbReference>
<evidence type="ECO:0000256" key="3">
    <source>
        <dbReference type="HAMAP-Rule" id="MF_00272"/>
    </source>
</evidence>
<evidence type="ECO:0000256" key="4">
    <source>
        <dbReference type="PIRSR" id="PIRSR617453-50"/>
    </source>
</evidence>
<dbReference type="PANTHER" id="PTHR11715:SF3">
    <property type="entry name" value="GLYCINE CLEAVAGE SYSTEM H PROTEIN-RELATED"/>
    <property type="match status" value="1"/>
</dbReference>
<dbReference type="GO" id="GO:0005737">
    <property type="term" value="C:cytoplasm"/>
    <property type="evidence" value="ECO:0007669"/>
    <property type="project" value="TreeGrafter"/>
</dbReference>
<comment type="similarity">
    <text evidence="1 3">Belongs to the GcvH family.</text>
</comment>
<keyword evidence="2 3" id="KW-0450">Lipoyl</keyword>